<feature type="coiled-coil region" evidence="1">
    <location>
        <begin position="19"/>
        <end position="46"/>
    </location>
</feature>
<sequence>MYVDKGHIQSLMEAKRTSISNLASQIQDLMRLREAEINELAALQAMISPIAKLPTELLAKIFHLVVPPEGFWDYDMDITNKVVDAAHRVSQVSRYWRQIAHGTPQLWVDGFSFDASERATKLTLEQTRAWLERSYPLPITIYFSCRMEGQDTSFATTELFTTLLSTTQRWRHVIWDIHHLFPLCGLPPGSFEALERFSIESMDIQRPPEGLDIVLAAPQLREVAIYIRNDRGSQSHMLGLFRIPWNQLTHLTLGENLSFEDCRDIILQCISVRSIKIRATLWDESSLSLTPVVVVLPNMETLEFHQSYGLAGIAIGHLFACLALPALKSLELSVDGLEEEILTWDAGLFSQFQDRSPNIERISLCASVVPVHADNLIALLRHSPAVAEVTIYDCQIDDAFVRGLEVHQNDPQVLAPRLVNLDLTYSVRDGDVTPSDNALEAMIRSRWWPDASTPHRTSRLESVTIHRGRAPNTHGHPGLQRNLAALREQGLKLSIY</sequence>
<dbReference type="InterPro" id="IPR001810">
    <property type="entry name" value="F-box_dom"/>
</dbReference>
<dbReference type="Gene3D" id="1.20.1280.50">
    <property type="match status" value="1"/>
</dbReference>
<feature type="domain" description="F-box" evidence="2">
    <location>
        <begin position="50"/>
        <end position="107"/>
    </location>
</feature>
<organism evidence="3 4">
    <name type="scientific">Mycena albidolilacea</name>
    <dbReference type="NCBI Taxonomy" id="1033008"/>
    <lineage>
        <taxon>Eukaryota</taxon>
        <taxon>Fungi</taxon>
        <taxon>Dikarya</taxon>
        <taxon>Basidiomycota</taxon>
        <taxon>Agaricomycotina</taxon>
        <taxon>Agaricomycetes</taxon>
        <taxon>Agaricomycetidae</taxon>
        <taxon>Agaricales</taxon>
        <taxon>Marasmiineae</taxon>
        <taxon>Mycenaceae</taxon>
        <taxon>Mycena</taxon>
    </lineage>
</organism>
<evidence type="ECO:0000313" key="4">
    <source>
        <dbReference type="Proteomes" id="UP001218218"/>
    </source>
</evidence>
<dbReference type="EMBL" id="JARIHO010000001">
    <property type="protein sequence ID" value="KAJ7368764.1"/>
    <property type="molecule type" value="Genomic_DNA"/>
</dbReference>
<dbReference type="Pfam" id="PF12937">
    <property type="entry name" value="F-box-like"/>
    <property type="match status" value="1"/>
</dbReference>
<dbReference type="Proteomes" id="UP001218218">
    <property type="component" value="Unassembled WGS sequence"/>
</dbReference>
<evidence type="ECO:0000259" key="2">
    <source>
        <dbReference type="Pfam" id="PF12937"/>
    </source>
</evidence>
<accession>A0AAD7AVJ0</accession>
<keyword evidence="4" id="KW-1185">Reference proteome</keyword>
<name>A0AAD7AVJ0_9AGAR</name>
<gene>
    <name evidence="3" type="ORF">DFH08DRAFT_1071404</name>
</gene>
<dbReference type="InterPro" id="IPR032675">
    <property type="entry name" value="LRR_dom_sf"/>
</dbReference>
<protein>
    <recommendedName>
        <fullName evidence="2">F-box domain-containing protein</fullName>
    </recommendedName>
</protein>
<evidence type="ECO:0000256" key="1">
    <source>
        <dbReference type="SAM" id="Coils"/>
    </source>
</evidence>
<keyword evidence="1" id="KW-0175">Coiled coil</keyword>
<dbReference type="Gene3D" id="3.80.10.10">
    <property type="entry name" value="Ribonuclease Inhibitor"/>
    <property type="match status" value="1"/>
</dbReference>
<reference evidence="3" key="1">
    <citation type="submission" date="2023-03" db="EMBL/GenBank/DDBJ databases">
        <title>Massive genome expansion in bonnet fungi (Mycena s.s.) driven by repeated elements and novel gene families across ecological guilds.</title>
        <authorList>
            <consortium name="Lawrence Berkeley National Laboratory"/>
            <person name="Harder C.B."/>
            <person name="Miyauchi S."/>
            <person name="Viragh M."/>
            <person name="Kuo A."/>
            <person name="Thoen E."/>
            <person name="Andreopoulos B."/>
            <person name="Lu D."/>
            <person name="Skrede I."/>
            <person name="Drula E."/>
            <person name="Henrissat B."/>
            <person name="Morin E."/>
            <person name="Kohler A."/>
            <person name="Barry K."/>
            <person name="LaButti K."/>
            <person name="Morin E."/>
            <person name="Salamov A."/>
            <person name="Lipzen A."/>
            <person name="Mereny Z."/>
            <person name="Hegedus B."/>
            <person name="Baldrian P."/>
            <person name="Stursova M."/>
            <person name="Weitz H."/>
            <person name="Taylor A."/>
            <person name="Grigoriev I.V."/>
            <person name="Nagy L.G."/>
            <person name="Martin F."/>
            <person name="Kauserud H."/>
        </authorList>
    </citation>
    <scope>NUCLEOTIDE SEQUENCE</scope>
    <source>
        <strain evidence="3">CBHHK002</strain>
    </source>
</reference>
<comment type="caution">
    <text evidence="3">The sequence shown here is derived from an EMBL/GenBank/DDBJ whole genome shotgun (WGS) entry which is preliminary data.</text>
</comment>
<evidence type="ECO:0000313" key="3">
    <source>
        <dbReference type="EMBL" id="KAJ7368764.1"/>
    </source>
</evidence>
<dbReference type="AlphaFoldDB" id="A0AAD7AVJ0"/>
<dbReference type="SUPFAM" id="SSF52047">
    <property type="entry name" value="RNI-like"/>
    <property type="match status" value="1"/>
</dbReference>
<proteinExistence type="predicted"/>